<feature type="domain" description="Ketosynthase family 3 (KS3)" evidence="4">
    <location>
        <begin position="33"/>
        <end position="335"/>
    </location>
</feature>
<proteinExistence type="predicted"/>
<dbReference type="Pfam" id="PF02801">
    <property type="entry name" value="Ketoacyl-synt_C"/>
    <property type="match status" value="1"/>
</dbReference>
<gene>
    <name evidence="5" type="ORF">KN815_00245</name>
</gene>
<keyword evidence="1" id="KW-0808">Transferase</keyword>
<keyword evidence="2" id="KW-0511">Multifunctional enzyme</keyword>
<dbReference type="EMBL" id="JAHLEM010000002">
    <property type="protein sequence ID" value="MBU3862600.1"/>
    <property type="molecule type" value="Genomic_DNA"/>
</dbReference>
<dbReference type="PROSITE" id="PS00606">
    <property type="entry name" value="KS3_1"/>
    <property type="match status" value="1"/>
</dbReference>
<dbReference type="InterPro" id="IPR014031">
    <property type="entry name" value="Ketoacyl_synth_C"/>
</dbReference>
<organism evidence="5 6">
    <name type="scientific">Streptomyces niphimycinicus</name>
    <dbReference type="NCBI Taxonomy" id="2842201"/>
    <lineage>
        <taxon>Bacteria</taxon>
        <taxon>Bacillati</taxon>
        <taxon>Actinomycetota</taxon>
        <taxon>Actinomycetes</taxon>
        <taxon>Kitasatosporales</taxon>
        <taxon>Streptomycetaceae</taxon>
        <taxon>Streptomyces</taxon>
    </lineage>
</organism>
<sequence>MSQDDRLRRLLRETAAQLHHTRQLLTEARDRPLEPVAIVGMACRYPGGADSPERLWELVTTGADAISAFPADRGWPSPGAGPDQGGFLHDASGFDPEFFGISPKEATGMDPQQRLLLETAWEAVERAGIDPSTLRGSRTDVVVGGAFTGYALSTMGAFDGSEGDAVTGSSTSVLSGRISYTLGLAGSAVTLDTACSSSLVALHLGIRSLRAHECDLALVGGVTVTGSPTPIAEFARQGGLAADGRSKAFADTADGIGWGEGAGLLLVERLSDAQRHGHPVLAVVRGSATNQDGGSNGITAPSGAAQQAVIQQALADAGLSPADVDAVEAHGTGTS</sequence>
<dbReference type="InterPro" id="IPR018201">
    <property type="entry name" value="Ketoacyl_synth_AS"/>
</dbReference>
<reference evidence="5 6" key="1">
    <citation type="submission" date="2021-06" db="EMBL/GenBank/DDBJ databases">
        <authorList>
            <person name="Pan X."/>
        </authorList>
    </citation>
    <scope>NUCLEOTIDE SEQUENCE [LARGE SCALE GENOMIC DNA]</scope>
    <source>
        <strain evidence="5 6">4503</strain>
    </source>
</reference>
<evidence type="ECO:0000256" key="1">
    <source>
        <dbReference type="ARBA" id="ARBA00022679"/>
    </source>
</evidence>
<keyword evidence="6" id="KW-1185">Reference proteome</keyword>
<dbReference type="CDD" id="cd00833">
    <property type="entry name" value="PKS"/>
    <property type="match status" value="1"/>
</dbReference>
<evidence type="ECO:0000313" key="5">
    <source>
        <dbReference type="EMBL" id="MBU3862600.1"/>
    </source>
</evidence>
<dbReference type="Pfam" id="PF00109">
    <property type="entry name" value="ketoacyl-synt"/>
    <property type="match status" value="1"/>
</dbReference>
<comment type="caution">
    <text evidence="5">The sequence shown here is derived from an EMBL/GenBank/DDBJ whole genome shotgun (WGS) entry which is preliminary data.</text>
</comment>
<accession>A0ABS6C6S4</accession>
<dbReference type="PROSITE" id="PS52004">
    <property type="entry name" value="KS3_2"/>
    <property type="match status" value="1"/>
</dbReference>
<evidence type="ECO:0000256" key="3">
    <source>
        <dbReference type="ARBA" id="ARBA00023315"/>
    </source>
</evidence>
<evidence type="ECO:0000313" key="6">
    <source>
        <dbReference type="Proteomes" id="UP000720508"/>
    </source>
</evidence>
<dbReference type="SMART" id="SM00825">
    <property type="entry name" value="PKS_KS"/>
    <property type="match status" value="1"/>
</dbReference>
<evidence type="ECO:0000259" key="4">
    <source>
        <dbReference type="PROSITE" id="PS52004"/>
    </source>
</evidence>
<dbReference type="RefSeq" id="WP_216338941.1">
    <property type="nucleotide sequence ID" value="NZ_JAHLEM010000002.1"/>
</dbReference>
<evidence type="ECO:0000256" key="2">
    <source>
        <dbReference type="ARBA" id="ARBA00023268"/>
    </source>
</evidence>
<dbReference type="Proteomes" id="UP000720508">
    <property type="component" value="Unassembled WGS sequence"/>
</dbReference>
<dbReference type="PANTHER" id="PTHR43775:SF51">
    <property type="entry name" value="INACTIVE PHENOLPHTHIOCEROL SYNTHESIS POLYKETIDE SYNTHASE TYPE I PKS1-RELATED"/>
    <property type="match status" value="1"/>
</dbReference>
<dbReference type="InterPro" id="IPR014030">
    <property type="entry name" value="Ketoacyl_synth_N"/>
</dbReference>
<name>A0ABS6C6S4_9ACTN</name>
<feature type="non-terminal residue" evidence="5">
    <location>
        <position position="335"/>
    </location>
</feature>
<dbReference type="InterPro" id="IPR050091">
    <property type="entry name" value="PKS_NRPS_Biosynth_Enz"/>
</dbReference>
<keyword evidence="3" id="KW-0012">Acyltransferase</keyword>
<dbReference type="InterPro" id="IPR020841">
    <property type="entry name" value="PKS_Beta-ketoAc_synthase_dom"/>
</dbReference>
<dbReference type="PANTHER" id="PTHR43775">
    <property type="entry name" value="FATTY ACID SYNTHASE"/>
    <property type="match status" value="1"/>
</dbReference>
<protein>
    <submittedName>
        <fullName evidence="5">Polyketide synthase</fullName>
    </submittedName>
</protein>